<evidence type="ECO:0000256" key="7">
    <source>
        <dbReference type="ARBA" id="ARBA00023136"/>
    </source>
</evidence>
<keyword evidence="10 11" id="KW-0961">Cell wall biogenesis/degradation</keyword>
<keyword evidence="13" id="KW-1185">Reference proteome</keyword>
<keyword evidence="5 10" id="KW-0573">Peptidoglycan synthesis</keyword>
<protein>
    <recommendedName>
        <fullName evidence="10">Probable lipid II flippase MurJ</fullName>
    </recommendedName>
</protein>
<gene>
    <name evidence="10" type="primary">murJ</name>
    <name evidence="12" type="ORF">OY14_04065</name>
</gene>
<keyword evidence="10 11" id="KW-0813">Transport</keyword>
<sequence length="506" mass="58259">MNKYVVSTVLVMISTFFSRIMGFAKVKIFSYYFGADLDADIFNYVFNIPNNLRKILSEGAMTSAFLPEFTYEKNKSHKKAVSFFRTVITFNVISIGLIIVFMIFFAKPVMYFLSYYRGENLIFASSVFRYLVLYILLISISSIFTSALNSYKIFFIPSFSPIMLSFGIILSIFLFYDRFGIYSAVIGVIFGGFLQFLVPCINCFMIGFAWKPTFYFREKVFLNFLSRWVRMIFGFSISIVTQQISFVLASTLEIGSVSILSNAVVYYQLPVGIFYISIVTVIFPKMAEYALLGNKIKLNALLVDGIKILLLIFIPVSFMMFIWSDYILNLFLMGGKFSIYDTQKTASVLRCFLLGLLFYSMFSFFQKYYFSIRDAKTPFYLSVLFSVLDIAFSVFGISYYGLNALALAQSISFVICVIVFYFIILKSGVKINLIEILFVILRSIITLFPLYIIYYFFGKLQWDVGFSLKNLYFLIIAGIVSILILIICYSVLGINKFFNFIRKDVL</sequence>
<evidence type="ECO:0000256" key="5">
    <source>
        <dbReference type="ARBA" id="ARBA00022984"/>
    </source>
</evidence>
<dbReference type="GO" id="GO:0015648">
    <property type="term" value="F:lipid-linked peptidoglycan transporter activity"/>
    <property type="evidence" value="ECO:0007669"/>
    <property type="project" value="UniProtKB-UniRule"/>
</dbReference>
<organism evidence="12 13">
    <name type="scientific">Borreliella chilensis</name>
    <dbReference type="NCBI Taxonomy" id="1245910"/>
    <lineage>
        <taxon>Bacteria</taxon>
        <taxon>Pseudomonadati</taxon>
        <taxon>Spirochaetota</taxon>
        <taxon>Spirochaetia</taxon>
        <taxon>Spirochaetales</taxon>
        <taxon>Borreliaceae</taxon>
        <taxon>Borreliella</taxon>
    </lineage>
</organism>
<keyword evidence="7 10" id="KW-0472">Membrane</keyword>
<feature type="transmembrane region" description="Helical" evidence="10">
    <location>
        <begin position="377"/>
        <end position="400"/>
    </location>
</feature>
<feature type="transmembrane region" description="Helical" evidence="10">
    <location>
        <begin position="472"/>
        <end position="494"/>
    </location>
</feature>
<proteinExistence type="inferred from homology"/>
<comment type="subcellular location">
    <subcellularLocation>
        <location evidence="1 10">Cell membrane</location>
        <topology evidence="1 10">Multi-pass membrane protein</topology>
    </subcellularLocation>
</comment>
<dbReference type="UniPathway" id="UPA00219"/>
<dbReference type="GO" id="GO:0008360">
    <property type="term" value="P:regulation of cell shape"/>
    <property type="evidence" value="ECO:0007669"/>
    <property type="project" value="UniProtKB-UniRule"/>
</dbReference>
<evidence type="ECO:0000256" key="11">
    <source>
        <dbReference type="PIRNR" id="PIRNR002869"/>
    </source>
</evidence>
<keyword evidence="3 10" id="KW-0812">Transmembrane</keyword>
<dbReference type="NCBIfam" id="TIGR01695">
    <property type="entry name" value="murJ_mviN"/>
    <property type="match status" value="1"/>
</dbReference>
<evidence type="ECO:0000256" key="2">
    <source>
        <dbReference type="ARBA" id="ARBA00022475"/>
    </source>
</evidence>
<dbReference type="HOGENOM" id="CLU_006797_5_2_12"/>
<dbReference type="PIRSF" id="PIRSF002869">
    <property type="entry name" value="MviN"/>
    <property type="match status" value="1"/>
</dbReference>
<keyword evidence="6 10" id="KW-1133">Transmembrane helix</keyword>
<evidence type="ECO:0000256" key="3">
    <source>
        <dbReference type="ARBA" id="ARBA00022692"/>
    </source>
</evidence>
<feature type="transmembrane region" description="Helical" evidence="10">
    <location>
        <begin position="347"/>
        <end position="365"/>
    </location>
</feature>
<feature type="transmembrane region" description="Helical" evidence="10">
    <location>
        <begin position="154"/>
        <end position="175"/>
    </location>
</feature>
<dbReference type="KEGG" id="bchi:OY14_04065"/>
<evidence type="ECO:0000256" key="6">
    <source>
        <dbReference type="ARBA" id="ARBA00022989"/>
    </source>
</evidence>
<dbReference type="EMBL" id="CP009910">
    <property type="protein sequence ID" value="AJA90586.1"/>
    <property type="molecule type" value="Genomic_DNA"/>
</dbReference>
<keyword evidence="4 10" id="KW-0133">Cell shape</keyword>
<name>A0A0A7UWH4_9SPIR</name>
<dbReference type="STRING" id="1245910.OY14_04065"/>
<dbReference type="CDD" id="cd13123">
    <property type="entry name" value="MATE_MurJ_like"/>
    <property type="match status" value="1"/>
</dbReference>
<dbReference type="InterPro" id="IPR051050">
    <property type="entry name" value="Lipid_II_flippase_MurJ/MviN"/>
</dbReference>
<evidence type="ECO:0000313" key="12">
    <source>
        <dbReference type="EMBL" id="AJA90586.1"/>
    </source>
</evidence>
<keyword evidence="2 10" id="KW-1003">Cell membrane</keyword>
<dbReference type="PRINTS" id="PR01806">
    <property type="entry name" value="VIRFACTRMVIN"/>
</dbReference>
<dbReference type="GO" id="GO:0034204">
    <property type="term" value="P:lipid translocation"/>
    <property type="evidence" value="ECO:0007669"/>
    <property type="project" value="TreeGrafter"/>
</dbReference>
<dbReference type="AlphaFoldDB" id="A0A0A7UWH4"/>
<accession>A0A0A7UWH4</accession>
<dbReference type="HAMAP" id="MF_02078">
    <property type="entry name" value="MurJ_MviN"/>
    <property type="match status" value="1"/>
</dbReference>
<evidence type="ECO:0000313" key="13">
    <source>
        <dbReference type="Proteomes" id="UP000030940"/>
    </source>
</evidence>
<feature type="transmembrane region" description="Helical" evidence="10">
    <location>
        <begin position="406"/>
        <end position="424"/>
    </location>
</feature>
<reference evidence="12 13" key="1">
    <citation type="journal article" date="2015" name="Genome Announc.">
        <title>Genome Sequence of Borrelia chilensis VA1, a South American Member of the Lyme Borreliosis Group.</title>
        <authorList>
            <person name="Huang W."/>
            <person name="Ojaimi C."/>
            <person name="Fallon J.T."/>
            <person name="Travisany D."/>
            <person name="Maass A."/>
            <person name="Ivanova L."/>
            <person name="Tomova A."/>
            <person name="Gonzalez-Acuna D."/>
            <person name="Godfrey H.P."/>
            <person name="Cabello F.C."/>
        </authorList>
    </citation>
    <scope>NUCLEOTIDE SEQUENCE [LARGE SCALE GENOMIC DNA]</scope>
    <source>
        <strain evidence="12 13">VA1</strain>
    </source>
</reference>
<dbReference type="PANTHER" id="PTHR47019">
    <property type="entry name" value="LIPID II FLIPPASE MURJ"/>
    <property type="match status" value="1"/>
</dbReference>
<comment type="pathway">
    <text evidence="10">Cell wall biogenesis; peptidoglycan biosynthesis.</text>
</comment>
<dbReference type="GO" id="GO:0009252">
    <property type="term" value="P:peptidoglycan biosynthetic process"/>
    <property type="evidence" value="ECO:0007669"/>
    <property type="project" value="UniProtKB-UniRule"/>
</dbReference>
<evidence type="ECO:0000256" key="10">
    <source>
        <dbReference type="HAMAP-Rule" id="MF_02078"/>
    </source>
</evidence>
<dbReference type="PANTHER" id="PTHR47019:SF1">
    <property type="entry name" value="LIPID II FLIPPASE MURJ"/>
    <property type="match status" value="1"/>
</dbReference>
<comment type="similarity">
    <text evidence="9 10 11">Belongs to the MurJ/MviN family.</text>
</comment>
<feature type="transmembrane region" description="Helical" evidence="10">
    <location>
        <begin position="6"/>
        <end position="24"/>
    </location>
</feature>
<evidence type="ECO:0000256" key="8">
    <source>
        <dbReference type="ARBA" id="ARBA00060041"/>
    </source>
</evidence>
<feature type="transmembrane region" description="Helical" evidence="10">
    <location>
        <begin position="308"/>
        <end position="327"/>
    </location>
</feature>
<evidence type="ECO:0000256" key="9">
    <source>
        <dbReference type="ARBA" id="ARBA00061532"/>
    </source>
</evidence>
<feature type="transmembrane region" description="Helical" evidence="10">
    <location>
        <begin position="127"/>
        <end position="147"/>
    </location>
</feature>
<feature type="transmembrane region" description="Helical" evidence="10">
    <location>
        <begin position="181"/>
        <end position="210"/>
    </location>
</feature>
<feature type="transmembrane region" description="Helical" evidence="10">
    <location>
        <begin position="264"/>
        <end position="287"/>
    </location>
</feature>
<comment type="function">
    <text evidence="8 10 11">Involved in peptidoglycan biosynthesis. Transports lipid-linked peptidoglycan precursors from the inner to the outer leaflet of the cytoplasmic membrane.</text>
</comment>
<dbReference type="GO" id="GO:0071555">
    <property type="term" value="P:cell wall organization"/>
    <property type="evidence" value="ECO:0007669"/>
    <property type="project" value="UniProtKB-UniRule"/>
</dbReference>
<dbReference type="Proteomes" id="UP000030940">
    <property type="component" value="Chromosome"/>
</dbReference>
<feature type="transmembrane region" description="Helical" evidence="10">
    <location>
        <begin position="231"/>
        <end position="252"/>
    </location>
</feature>
<dbReference type="GO" id="GO:0005886">
    <property type="term" value="C:plasma membrane"/>
    <property type="evidence" value="ECO:0007669"/>
    <property type="project" value="UniProtKB-SubCell"/>
</dbReference>
<dbReference type="Pfam" id="PF03023">
    <property type="entry name" value="MurJ"/>
    <property type="match status" value="1"/>
</dbReference>
<evidence type="ECO:0000256" key="4">
    <source>
        <dbReference type="ARBA" id="ARBA00022960"/>
    </source>
</evidence>
<feature type="transmembrane region" description="Helical" evidence="10">
    <location>
        <begin position="436"/>
        <end position="457"/>
    </location>
</feature>
<evidence type="ECO:0000256" key="1">
    <source>
        <dbReference type="ARBA" id="ARBA00004651"/>
    </source>
</evidence>
<feature type="transmembrane region" description="Helical" evidence="10">
    <location>
        <begin position="83"/>
        <end position="107"/>
    </location>
</feature>
<dbReference type="InterPro" id="IPR004268">
    <property type="entry name" value="MurJ"/>
</dbReference>